<dbReference type="Pfam" id="PF00196">
    <property type="entry name" value="GerE"/>
    <property type="match status" value="1"/>
</dbReference>
<accession>A0ABX8WNH0</accession>
<evidence type="ECO:0000313" key="6">
    <source>
        <dbReference type="EMBL" id="QYR52181.1"/>
    </source>
</evidence>
<dbReference type="CDD" id="cd17535">
    <property type="entry name" value="REC_NarL-like"/>
    <property type="match status" value="1"/>
</dbReference>
<dbReference type="RefSeq" id="WP_220378968.1">
    <property type="nucleotide sequence ID" value="NZ_CP080544.1"/>
</dbReference>
<dbReference type="SUPFAM" id="SSF52172">
    <property type="entry name" value="CheY-like"/>
    <property type="match status" value="1"/>
</dbReference>
<gene>
    <name evidence="6" type="ORF">H8L67_06045</name>
</gene>
<feature type="domain" description="Response regulatory" evidence="5">
    <location>
        <begin position="3"/>
        <end position="119"/>
    </location>
</feature>
<dbReference type="SUPFAM" id="SSF46894">
    <property type="entry name" value="C-terminal effector domain of the bipartite response regulators"/>
    <property type="match status" value="1"/>
</dbReference>
<feature type="modified residue" description="4-aspartylphosphate" evidence="3">
    <location>
        <position position="54"/>
    </location>
</feature>
<evidence type="ECO:0000259" key="4">
    <source>
        <dbReference type="PROSITE" id="PS50043"/>
    </source>
</evidence>
<reference evidence="6 7" key="1">
    <citation type="submission" date="2021-08" db="EMBL/GenBank/DDBJ databases">
        <title>Lysobacter sp. strain CJ11 Genome sequencing and assembly.</title>
        <authorList>
            <person name="Kim I."/>
        </authorList>
    </citation>
    <scope>NUCLEOTIDE SEQUENCE [LARGE SCALE GENOMIC DNA]</scope>
    <source>
        <strain evidence="6 7">CJ11</strain>
    </source>
</reference>
<dbReference type="InterPro" id="IPR001789">
    <property type="entry name" value="Sig_transdc_resp-reg_receiver"/>
</dbReference>
<dbReference type="EMBL" id="CP080544">
    <property type="protein sequence ID" value="QYR52181.1"/>
    <property type="molecule type" value="Genomic_DNA"/>
</dbReference>
<dbReference type="PROSITE" id="PS50110">
    <property type="entry name" value="RESPONSE_REGULATORY"/>
    <property type="match status" value="1"/>
</dbReference>
<dbReference type="CDD" id="cd06170">
    <property type="entry name" value="LuxR_C_like"/>
    <property type="match status" value="1"/>
</dbReference>
<sequence>MLRIFLVDDHQVVRAGFKQLLEMEPGWEVVGEAGSVAELADSMLRVQFDVMVLDLSLPDGDGLVLLRQVLGKRPDLPVVVMSMHEGALYVQDAMSSGARAYVTKRSGFEELVEALKRVQNGETYVSLDVRMVSQGGNRRESNGLPELTSKEANVFLLLARGHSVSRVAATLNVSNKTVYSHRNNIWNKLGLTSDFELRKLAQQRGLVTE</sequence>
<dbReference type="Gene3D" id="3.40.50.2300">
    <property type="match status" value="1"/>
</dbReference>
<dbReference type="PANTHER" id="PTHR43214:SF43">
    <property type="entry name" value="TWO-COMPONENT RESPONSE REGULATOR"/>
    <property type="match status" value="1"/>
</dbReference>
<proteinExistence type="predicted"/>
<dbReference type="InterPro" id="IPR039420">
    <property type="entry name" value="WalR-like"/>
</dbReference>
<dbReference type="PROSITE" id="PS00622">
    <property type="entry name" value="HTH_LUXR_1"/>
    <property type="match status" value="1"/>
</dbReference>
<evidence type="ECO:0000256" key="3">
    <source>
        <dbReference type="PROSITE-ProRule" id="PRU00169"/>
    </source>
</evidence>
<dbReference type="SMART" id="SM00421">
    <property type="entry name" value="HTH_LUXR"/>
    <property type="match status" value="1"/>
</dbReference>
<evidence type="ECO:0000256" key="1">
    <source>
        <dbReference type="ARBA" id="ARBA00022553"/>
    </source>
</evidence>
<evidence type="ECO:0000313" key="7">
    <source>
        <dbReference type="Proteomes" id="UP000824755"/>
    </source>
</evidence>
<keyword evidence="7" id="KW-1185">Reference proteome</keyword>
<dbReference type="PROSITE" id="PS50043">
    <property type="entry name" value="HTH_LUXR_2"/>
    <property type="match status" value="1"/>
</dbReference>
<evidence type="ECO:0000256" key="2">
    <source>
        <dbReference type="ARBA" id="ARBA00023125"/>
    </source>
</evidence>
<dbReference type="InterPro" id="IPR016032">
    <property type="entry name" value="Sig_transdc_resp-reg_C-effctor"/>
</dbReference>
<dbReference type="Pfam" id="PF00072">
    <property type="entry name" value="Response_reg"/>
    <property type="match status" value="1"/>
</dbReference>
<name>A0ABX8WNH0_9GAMM</name>
<dbReference type="Proteomes" id="UP000824755">
    <property type="component" value="Chromosome"/>
</dbReference>
<keyword evidence="2" id="KW-0238">DNA-binding</keyword>
<dbReference type="PRINTS" id="PR00038">
    <property type="entry name" value="HTHLUXR"/>
</dbReference>
<dbReference type="InterPro" id="IPR058245">
    <property type="entry name" value="NreC/VraR/RcsB-like_REC"/>
</dbReference>
<dbReference type="InterPro" id="IPR011006">
    <property type="entry name" value="CheY-like_superfamily"/>
</dbReference>
<organism evidence="6 7">
    <name type="scientific">Lysobacter soyae</name>
    <dbReference type="NCBI Taxonomy" id="2764185"/>
    <lineage>
        <taxon>Bacteria</taxon>
        <taxon>Pseudomonadati</taxon>
        <taxon>Pseudomonadota</taxon>
        <taxon>Gammaproteobacteria</taxon>
        <taxon>Lysobacterales</taxon>
        <taxon>Lysobacteraceae</taxon>
        <taxon>Lysobacter</taxon>
    </lineage>
</organism>
<evidence type="ECO:0000259" key="5">
    <source>
        <dbReference type="PROSITE" id="PS50110"/>
    </source>
</evidence>
<dbReference type="SMART" id="SM00448">
    <property type="entry name" value="REC"/>
    <property type="match status" value="1"/>
</dbReference>
<protein>
    <submittedName>
        <fullName evidence="6">Response regulator transcription factor</fullName>
    </submittedName>
</protein>
<feature type="domain" description="HTH luxR-type" evidence="4">
    <location>
        <begin position="140"/>
        <end position="205"/>
    </location>
</feature>
<dbReference type="PANTHER" id="PTHR43214">
    <property type="entry name" value="TWO-COMPONENT RESPONSE REGULATOR"/>
    <property type="match status" value="1"/>
</dbReference>
<dbReference type="InterPro" id="IPR000792">
    <property type="entry name" value="Tscrpt_reg_LuxR_C"/>
</dbReference>
<keyword evidence="1 3" id="KW-0597">Phosphoprotein</keyword>